<dbReference type="CDD" id="cd06222">
    <property type="entry name" value="RNase_H_like"/>
    <property type="match status" value="1"/>
</dbReference>
<evidence type="ECO:0000259" key="1">
    <source>
        <dbReference type="Pfam" id="PF13456"/>
    </source>
</evidence>
<dbReference type="Pfam" id="PF13456">
    <property type="entry name" value="RVT_3"/>
    <property type="match status" value="1"/>
</dbReference>
<dbReference type="InterPro" id="IPR036397">
    <property type="entry name" value="RNaseH_sf"/>
</dbReference>
<dbReference type="PANTHER" id="PTHR47723:SF24">
    <property type="entry name" value="RNASE H TYPE-1 DOMAIN-CONTAINING PROTEIN"/>
    <property type="match status" value="1"/>
</dbReference>
<sequence length="138" mass="15297">MLKATSKRGRSDGVDNGGVIATAELCGLLDELIIVQKQSYNEVIIRSDNLENVISIYEGKHGGSKCALIRRIQFILASEKNWFLTYAPRESNRVADALAKMALSSLDSLRIFEAPPLRIKEVLQEDSFADSSLINHSM</sequence>
<keyword evidence="3" id="KW-1185">Reference proteome</keyword>
<proteinExistence type="predicted"/>
<gene>
    <name evidence="2" type="ORF">J1N35_039547</name>
</gene>
<evidence type="ECO:0000313" key="3">
    <source>
        <dbReference type="Proteomes" id="UP000828251"/>
    </source>
</evidence>
<dbReference type="Gene3D" id="3.30.420.10">
    <property type="entry name" value="Ribonuclease H-like superfamily/Ribonuclease H"/>
    <property type="match status" value="1"/>
</dbReference>
<dbReference type="InterPro" id="IPR002156">
    <property type="entry name" value="RNaseH_domain"/>
</dbReference>
<protein>
    <recommendedName>
        <fullName evidence="1">RNase H type-1 domain-containing protein</fullName>
    </recommendedName>
</protein>
<feature type="domain" description="RNase H type-1" evidence="1">
    <location>
        <begin position="20"/>
        <end position="102"/>
    </location>
</feature>
<dbReference type="GO" id="GO:0004523">
    <property type="term" value="F:RNA-DNA hybrid ribonuclease activity"/>
    <property type="evidence" value="ECO:0007669"/>
    <property type="project" value="InterPro"/>
</dbReference>
<accession>A0A9D3UNY3</accession>
<dbReference type="Proteomes" id="UP000828251">
    <property type="component" value="Unassembled WGS sequence"/>
</dbReference>
<dbReference type="EMBL" id="JAIQCV010000011">
    <property type="protein sequence ID" value="KAH1048763.1"/>
    <property type="molecule type" value="Genomic_DNA"/>
</dbReference>
<evidence type="ECO:0000313" key="2">
    <source>
        <dbReference type="EMBL" id="KAH1048763.1"/>
    </source>
</evidence>
<dbReference type="PANTHER" id="PTHR47723">
    <property type="entry name" value="OS05G0353850 PROTEIN"/>
    <property type="match status" value="1"/>
</dbReference>
<dbReference type="InterPro" id="IPR044730">
    <property type="entry name" value="RNase_H-like_dom_plant"/>
</dbReference>
<comment type="caution">
    <text evidence="2">The sequence shown here is derived from an EMBL/GenBank/DDBJ whole genome shotgun (WGS) entry which is preliminary data.</text>
</comment>
<dbReference type="OrthoDB" id="977397at2759"/>
<dbReference type="AlphaFoldDB" id="A0A9D3UNY3"/>
<dbReference type="GO" id="GO:0003676">
    <property type="term" value="F:nucleic acid binding"/>
    <property type="evidence" value="ECO:0007669"/>
    <property type="project" value="InterPro"/>
</dbReference>
<reference evidence="2 3" key="1">
    <citation type="journal article" date="2021" name="Plant Biotechnol. J.">
        <title>Multi-omics assisted identification of the key and species-specific regulatory components of drought-tolerant mechanisms in Gossypium stocksii.</title>
        <authorList>
            <person name="Yu D."/>
            <person name="Ke L."/>
            <person name="Zhang D."/>
            <person name="Wu Y."/>
            <person name="Sun Y."/>
            <person name="Mei J."/>
            <person name="Sun J."/>
            <person name="Sun Y."/>
        </authorList>
    </citation>
    <scope>NUCLEOTIDE SEQUENCE [LARGE SCALE GENOMIC DNA]</scope>
    <source>
        <strain evidence="3">cv. E1</strain>
        <tissue evidence="2">Leaf</tissue>
    </source>
</reference>
<name>A0A9D3UNY3_9ROSI</name>
<organism evidence="2 3">
    <name type="scientific">Gossypium stocksii</name>
    <dbReference type="NCBI Taxonomy" id="47602"/>
    <lineage>
        <taxon>Eukaryota</taxon>
        <taxon>Viridiplantae</taxon>
        <taxon>Streptophyta</taxon>
        <taxon>Embryophyta</taxon>
        <taxon>Tracheophyta</taxon>
        <taxon>Spermatophyta</taxon>
        <taxon>Magnoliopsida</taxon>
        <taxon>eudicotyledons</taxon>
        <taxon>Gunneridae</taxon>
        <taxon>Pentapetalae</taxon>
        <taxon>rosids</taxon>
        <taxon>malvids</taxon>
        <taxon>Malvales</taxon>
        <taxon>Malvaceae</taxon>
        <taxon>Malvoideae</taxon>
        <taxon>Gossypium</taxon>
    </lineage>
</organism>
<dbReference type="InterPro" id="IPR053151">
    <property type="entry name" value="RNase_H-like"/>
</dbReference>